<evidence type="ECO:0000313" key="1">
    <source>
        <dbReference type="EMBL" id="SVD14096.1"/>
    </source>
</evidence>
<dbReference type="AlphaFoldDB" id="A0A382SW27"/>
<organism evidence="1">
    <name type="scientific">marine metagenome</name>
    <dbReference type="NCBI Taxonomy" id="408172"/>
    <lineage>
        <taxon>unclassified sequences</taxon>
        <taxon>metagenomes</taxon>
        <taxon>ecological metagenomes</taxon>
    </lineage>
</organism>
<dbReference type="EMBL" id="UINC01132036">
    <property type="protein sequence ID" value="SVD14096.1"/>
    <property type="molecule type" value="Genomic_DNA"/>
</dbReference>
<protein>
    <submittedName>
        <fullName evidence="1">Uncharacterized protein</fullName>
    </submittedName>
</protein>
<proteinExistence type="predicted"/>
<sequence length="99" mass="10289">VLVVLVVDVVPAVPGTVVEVDVVDVVVVASGMTVVVLEEAGGIVVVLVVTEAGAPRLGSVVVVDPRLRIAGRSSPPPQDARRAQMVTTRQMPVRRIASF</sequence>
<reference evidence="1" key="1">
    <citation type="submission" date="2018-05" db="EMBL/GenBank/DDBJ databases">
        <authorList>
            <person name="Lanie J.A."/>
            <person name="Ng W.-L."/>
            <person name="Kazmierczak K.M."/>
            <person name="Andrzejewski T.M."/>
            <person name="Davidsen T.M."/>
            <person name="Wayne K.J."/>
            <person name="Tettelin H."/>
            <person name="Glass J.I."/>
            <person name="Rusch D."/>
            <person name="Podicherti R."/>
            <person name="Tsui H.-C.T."/>
            <person name="Winkler M.E."/>
        </authorList>
    </citation>
    <scope>NUCLEOTIDE SEQUENCE</scope>
</reference>
<gene>
    <name evidence="1" type="ORF">METZ01_LOCUS366950</name>
</gene>
<accession>A0A382SW27</accession>
<feature type="non-terminal residue" evidence="1">
    <location>
        <position position="1"/>
    </location>
</feature>
<name>A0A382SW27_9ZZZZ</name>